<keyword evidence="1" id="KW-0472">Membrane</keyword>
<keyword evidence="3" id="KW-1185">Reference proteome</keyword>
<evidence type="ECO:0000313" key="2">
    <source>
        <dbReference type="EMBL" id="OBZ67917.1"/>
    </source>
</evidence>
<keyword evidence="1" id="KW-1133">Transmembrane helix</keyword>
<comment type="caution">
    <text evidence="2">The sequence shown here is derived from an EMBL/GenBank/DDBJ whole genome shotgun (WGS) entry which is preliminary data.</text>
</comment>
<protein>
    <submittedName>
        <fullName evidence="2">Uncharacterized protein</fullName>
    </submittedName>
</protein>
<feature type="transmembrane region" description="Helical" evidence="1">
    <location>
        <begin position="106"/>
        <end position="133"/>
    </location>
</feature>
<proteinExistence type="predicted"/>
<gene>
    <name evidence="2" type="ORF">A0H81_12149</name>
</gene>
<dbReference type="Proteomes" id="UP000092993">
    <property type="component" value="Unassembled WGS sequence"/>
</dbReference>
<dbReference type="EMBL" id="LUGG01000023">
    <property type="protein sequence ID" value="OBZ67917.1"/>
    <property type="molecule type" value="Genomic_DNA"/>
</dbReference>
<evidence type="ECO:0000256" key="1">
    <source>
        <dbReference type="SAM" id="Phobius"/>
    </source>
</evidence>
<dbReference type="AlphaFoldDB" id="A0A1C7LV47"/>
<dbReference type="OMA" id="NDYANTI"/>
<feature type="transmembrane region" description="Helical" evidence="1">
    <location>
        <begin position="74"/>
        <end position="94"/>
    </location>
</feature>
<organism evidence="2 3">
    <name type="scientific">Grifola frondosa</name>
    <name type="common">Maitake</name>
    <name type="synonym">Polyporus frondosus</name>
    <dbReference type="NCBI Taxonomy" id="5627"/>
    <lineage>
        <taxon>Eukaryota</taxon>
        <taxon>Fungi</taxon>
        <taxon>Dikarya</taxon>
        <taxon>Basidiomycota</taxon>
        <taxon>Agaricomycotina</taxon>
        <taxon>Agaricomycetes</taxon>
        <taxon>Polyporales</taxon>
        <taxon>Grifolaceae</taxon>
        <taxon>Grifola</taxon>
    </lineage>
</organism>
<name>A0A1C7LV47_GRIFR</name>
<feature type="transmembrane region" description="Helical" evidence="1">
    <location>
        <begin position="40"/>
        <end position="62"/>
    </location>
</feature>
<dbReference type="OrthoDB" id="2803583at2759"/>
<keyword evidence="1" id="KW-0812">Transmembrane</keyword>
<evidence type="ECO:0000313" key="3">
    <source>
        <dbReference type="Proteomes" id="UP000092993"/>
    </source>
</evidence>
<sequence length="191" mass="20942">MPFLPLSSLPTMASNETSIPSTISIPPPGTNFIAVIQPSVTYLMIGTTSGTILVSMLLALFFFSTRSMRHQPIFLANIIAICFGLTLSLFNGYVEIRALLSPADPIHAATFVAYAVINSIGPILVDSILLIRLFAVFPFTSTPRLRWIGIVSFPILMKIARIINNAVFCNKEQRLVPHISPQKALNSWPTL</sequence>
<reference evidence="2 3" key="1">
    <citation type="submission" date="2016-03" db="EMBL/GenBank/DDBJ databases">
        <title>Whole genome sequencing of Grifola frondosa 9006-11.</title>
        <authorList>
            <person name="Min B."/>
            <person name="Park H."/>
            <person name="Kim J.-G."/>
            <person name="Cho H."/>
            <person name="Oh Y.-L."/>
            <person name="Kong W.-S."/>
            <person name="Choi I.-G."/>
        </authorList>
    </citation>
    <scope>NUCLEOTIDE SEQUENCE [LARGE SCALE GENOMIC DNA]</scope>
    <source>
        <strain evidence="2 3">9006-11</strain>
    </source>
</reference>
<accession>A0A1C7LV47</accession>